<keyword evidence="2" id="KW-1003">Cell membrane</keyword>
<evidence type="ECO:0000256" key="4">
    <source>
        <dbReference type="ARBA" id="ARBA00022989"/>
    </source>
</evidence>
<dbReference type="PANTHER" id="PTHR36115">
    <property type="entry name" value="PROLINE-RICH ANTIGEN HOMOLOG-RELATED"/>
    <property type="match status" value="1"/>
</dbReference>
<dbReference type="EMBL" id="CP104377">
    <property type="protein sequence ID" value="UXC17509.1"/>
    <property type="molecule type" value="Genomic_DNA"/>
</dbReference>
<evidence type="ECO:0000313" key="9">
    <source>
        <dbReference type="Proteomes" id="UP001058290"/>
    </source>
</evidence>
<sequence>MDNSDLEYVGFWARVGAALIDTVVLLVIITPALVAIYGWDYFMAEGLVQGPADVLISWVLPAVACIWLWHKLRATPGKMLIGAEIVDAETGEAMGLGQSVVRYLGYFVSIVPLCLGLIWVAFDPRKQGWHDKIAGTVVVRRKGGRTQPVQFKGSPREQG</sequence>
<accession>A0ABY5ZUZ8</accession>
<comment type="subcellular location">
    <subcellularLocation>
        <location evidence="1">Cell membrane</location>
        <topology evidence="1">Multi-pass membrane protein</topology>
    </subcellularLocation>
</comment>
<dbReference type="RefSeq" id="WP_116925537.1">
    <property type="nucleotide sequence ID" value="NZ_CP104377.1"/>
</dbReference>
<name>A0ABY5ZUZ8_9BURK</name>
<dbReference type="PANTHER" id="PTHR36115:SF4">
    <property type="entry name" value="MEMBRANE PROTEIN"/>
    <property type="match status" value="1"/>
</dbReference>
<evidence type="ECO:0000256" key="1">
    <source>
        <dbReference type="ARBA" id="ARBA00004651"/>
    </source>
</evidence>
<evidence type="ECO:0000256" key="3">
    <source>
        <dbReference type="ARBA" id="ARBA00022692"/>
    </source>
</evidence>
<keyword evidence="5 6" id="KW-0472">Membrane</keyword>
<keyword evidence="4 6" id="KW-1133">Transmembrane helix</keyword>
<dbReference type="InterPro" id="IPR010432">
    <property type="entry name" value="RDD"/>
</dbReference>
<reference evidence="8" key="1">
    <citation type="submission" date="2022-09" db="EMBL/GenBank/DDBJ databases">
        <title>Bacterial diversity in gut of crayfish and pufferfish.</title>
        <authorList>
            <person name="Huang Y."/>
        </authorList>
    </citation>
    <scope>NUCLEOTIDE SEQUENCE</scope>
    <source>
        <strain evidence="8">PR12</strain>
    </source>
</reference>
<feature type="domain" description="RDD" evidence="7">
    <location>
        <begin position="8"/>
        <end position="135"/>
    </location>
</feature>
<evidence type="ECO:0000256" key="2">
    <source>
        <dbReference type="ARBA" id="ARBA00022475"/>
    </source>
</evidence>
<dbReference type="Pfam" id="PF06271">
    <property type="entry name" value="RDD"/>
    <property type="match status" value="1"/>
</dbReference>
<feature type="transmembrane region" description="Helical" evidence="6">
    <location>
        <begin position="51"/>
        <end position="70"/>
    </location>
</feature>
<evidence type="ECO:0000259" key="7">
    <source>
        <dbReference type="Pfam" id="PF06271"/>
    </source>
</evidence>
<feature type="transmembrane region" description="Helical" evidence="6">
    <location>
        <begin position="103"/>
        <end position="122"/>
    </location>
</feature>
<organism evidence="8 9">
    <name type="scientific">Comamonas squillarum</name>
    <dbReference type="NCBI Taxonomy" id="2977320"/>
    <lineage>
        <taxon>Bacteria</taxon>
        <taxon>Pseudomonadati</taxon>
        <taxon>Pseudomonadota</taxon>
        <taxon>Betaproteobacteria</taxon>
        <taxon>Burkholderiales</taxon>
        <taxon>Comamonadaceae</taxon>
        <taxon>Comamonas</taxon>
    </lineage>
</organism>
<keyword evidence="9" id="KW-1185">Reference proteome</keyword>
<dbReference type="Proteomes" id="UP001058290">
    <property type="component" value="Chromosome"/>
</dbReference>
<proteinExistence type="predicted"/>
<gene>
    <name evidence="8" type="ORF">N4T19_17655</name>
</gene>
<evidence type="ECO:0000313" key="8">
    <source>
        <dbReference type="EMBL" id="UXC17509.1"/>
    </source>
</evidence>
<keyword evidence="3 6" id="KW-0812">Transmembrane</keyword>
<feature type="transmembrane region" description="Helical" evidence="6">
    <location>
        <begin position="12"/>
        <end position="39"/>
    </location>
</feature>
<protein>
    <submittedName>
        <fullName evidence="8">RDD family protein</fullName>
    </submittedName>
</protein>
<evidence type="ECO:0000256" key="6">
    <source>
        <dbReference type="SAM" id="Phobius"/>
    </source>
</evidence>
<dbReference type="InterPro" id="IPR051791">
    <property type="entry name" value="Pra-immunoreactive"/>
</dbReference>
<evidence type="ECO:0000256" key="5">
    <source>
        <dbReference type="ARBA" id="ARBA00023136"/>
    </source>
</evidence>